<sequence>MNKANPELPDWISRQASLGPNVEVDRKDDYSINDRFWDLLTVCCPLIFERYMIILHPFWINFEIKKLKESGVEITKEVEDQNRMYFKSLTWPNFFHLYNKEFDLKTAVSITEEIRLEIIKEKKKWPEYIWFPSEGDLDNTQITKIRDSIIEIHGDVEVNYYYCFLKTSDWNEDHIYKGLLSELEELWAKNEIKDNPTAIFPDSKEWCIVF</sequence>
<organism evidence="1 2">
    <name type="scientific">Mucilaginibacter polytrichastri</name>
    <dbReference type="NCBI Taxonomy" id="1302689"/>
    <lineage>
        <taxon>Bacteria</taxon>
        <taxon>Pseudomonadati</taxon>
        <taxon>Bacteroidota</taxon>
        <taxon>Sphingobacteriia</taxon>
        <taxon>Sphingobacteriales</taxon>
        <taxon>Sphingobacteriaceae</taxon>
        <taxon>Mucilaginibacter</taxon>
    </lineage>
</organism>
<dbReference type="EMBL" id="MPPL01000001">
    <property type="protein sequence ID" value="OKS87366.1"/>
    <property type="molecule type" value="Genomic_DNA"/>
</dbReference>
<comment type="caution">
    <text evidence="1">The sequence shown here is derived from an EMBL/GenBank/DDBJ whole genome shotgun (WGS) entry which is preliminary data.</text>
</comment>
<reference evidence="1 2" key="1">
    <citation type="submission" date="2016-11" db="EMBL/GenBank/DDBJ databases">
        <title>Whole Genome Sequencing of Mucilaginibacter polytrichastri RG4-7(T) isolated from the moss sample.</title>
        <authorList>
            <person name="Li Y."/>
        </authorList>
    </citation>
    <scope>NUCLEOTIDE SEQUENCE [LARGE SCALE GENOMIC DNA]</scope>
    <source>
        <strain evidence="1 2">RG4-7</strain>
    </source>
</reference>
<keyword evidence="2" id="KW-1185">Reference proteome</keyword>
<dbReference type="AlphaFoldDB" id="A0A1Q6A031"/>
<evidence type="ECO:0000313" key="2">
    <source>
        <dbReference type="Proteomes" id="UP000186720"/>
    </source>
</evidence>
<gene>
    <name evidence="1" type="ORF">RG47T_2827</name>
</gene>
<dbReference type="Proteomes" id="UP000186720">
    <property type="component" value="Unassembled WGS sequence"/>
</dbReference>
<proteinExistence type="predicted"/>
<dbReference type="OrthoDB" id="1421192at2"/>
<protein>
    <submittedName>
        <fullName evidence="1">Uncharacterized protein</fullName>
    </submittedName>
</protein>
<dbReference type="RefSeq" id="WP_074489992.1">
    <property type="nucleotide sequence ID" value="NZ_FPAM01000018.1"/>
</dbReference>
<evidence type="ECO:0000313" key="1">
    <source>
        <dbReference type="EMBL" id="OKS87366.1"/>
    </source>
</evidence>
<dbReference type="STRING" id="1302689.RG47T_2827"/>
<accession>A0A1Q6A031</accession>
<name>A0A1Q6A031_9SPHI</name>